<sequence length="258" mass="27508">MGRNSTDRRAALSLMRGPGPASVNLPPTVGYVGHDETRKRNPAYSLGLKLGSTLVQKASNNPGPIYLIPKGMTAKGPDGSPAYSIRPKYKAVDFQTTTPGPAAYYPDINCNRNKAPAFPLSFRTKVIELGKASPGPIYLLPPCLGPRIPDKCAAGEVSIKGRGIGVEKLSQSPGPIYDIGSPDIIKYKGGEVTIKGRWKDLKSQSCNAGPASYNVIEASHNAYRQPPAFSLGIRHSEFAGTYLTECDKSDNAGIDDTC</sequence>
<dbReference type="PANTHER" id="PTHR21580">
    <property type="entry name" value="SHIPPO-1-RELATED"/>
    <property type="match status" value="1"/>
</dbReference>
<dbReference type="OrthoDB" id="440566at2759"/>
<evidence type="ECO:0000313" key="1">
    <source>
        <dbReference type="EMBL" id="ODN05014.1"/>
    </source>
</evidence>
<accession>A0A1D2NIB5</accession>
<dbReference type="InterPro" id="IPR051291">
    <property type="entry name" value="CIMAP"/>
</dbReference>
<dbReference type="OMA" id="RMETPSY"/>
<protein>
    <submittedName>
        <fullName evidence="1">Outer dense fiber protein 3B</fullName>
    </submittedName>
</protein>
<dbReference type="PANTHER" id="PTHR21580:SF28">
    <property type="entry name" value="BOREALIN N-TERMINAL DOMAIN-CONTAINING PROTEIN-RELATED"/>
    <property type="match status" value="1"/>
</dbReference>
<dbReference type="InterPro" id="IPR010736">
    <property type="entry name" value="SHIPPO-rpt"/>
</dbReference>
<keyword evidence="2" id="KW-1185">Reference proteome</keyword>
<reference evidence="1 2" key="1">
    <citation type="journal article" date="2016" name="Genome Biol. Evol.">
        <title>Gene Family Evolution Reflects Adaptation to Soil Environmental Stressors in the Genome of the Collembolan Orchesella cincta.</title>
        <authorList>
            <person name="Faddeeva-Vakhrusheva A."/>
            <person name="Derks M.F."/>
            <person name="Anvar S.Y."/>
            <person name="Agamennone V."/>
            <person name="Suring W."/>
            <person name="Smit S."/>
            <person name="van Straalen N.M."/>
            <person name="Roelofs D."/>
        </authorList>
    </citation>
    <scope>NUCLEOTIDE SEQUENCE [LARGE SCALE GENOMIC DNA]</scope>
    <source>
        <tissue evidence="1">Mixed pool</tissue>
    </source>
</reference>
<dbReference type="AlphaFoldDB" id="A0A1D2NIB5"/>
<dbReference type="EMBL" id="LJIJ01000031">
    <property type="protein sequence ID" value="ODN05014.1"/>
    <property type="molecule type" value="Genomic_DNA"/>
</dbReference>
<proteinExistence type="predicted"/>
<evidence type="ECO:0000313" key="2">
    <source>
        <dbReference type="Proteomes" id="UP000094527"/>
    </source>
</evidence>
<comment type="caution">
    <text evidence="1">The sequence shown here is derived from an EMBL/GenBank/DDBJ whole genome shotgun (WGS) entry which is preliminary data.</text>
</comment>
<name>A0A1D2NIB5_ORCCI</name>
<organism evidence="1 2">
    <name type="scientific">Orchesella cincta</name>
    <name type="common">Springtail</name>
    <name type="synonym">Podura cincta</name>
    <dbReference type="NCBI Taxonomy" id="48709"/>
    <lineage>
        <taxon>Eukaryota</taxon>
        <taxon>Metazoa</taxon>
        <taxon>Ecdysozoa</taxon>
        <taxon>Arthropoda</taxon>
        <taxon>Hexapoda</taxon>
        <taxon>Collembola</taxon>
        <taxon>Entomobryomorpha</taxon>
        <taxon>Entomobryoidea</taxon>
        <taxon>Orchesellidae</taxon>
        <taxon>Orchesellinae</taxon>
        <taxon>Orchesella</taxon>
    </lineage>
</organism>
<gene>
    <name evidence="1" type="ORF">Ocin01_01645</name>
</gene>
<dbReference type="Proteomes" id="UP000094527">
    <property type="component" value="Unassembled WGS sequence"/>
</dbReference>
<dbReference type="Pfam" id="PF07004">
    <property type="entry name" value="SHIPPO-rpt"/>
    <property type="match status" value="2"/>
</dbReference>